<sequence>MHCSEPNCISAETKGLRSGEEIPPWERHTPQLDCPSGGVAIPPLMVAETWGVTSLNPEVCSFGLNSLQSGSGFPEGRGHFSHRQDPQNTGLSAQLLRALVQ</sequence>
<evidence type="ECO:0000313" key="3">
    <source>
        <dbReference type="Proteomes" id="UP000827986"/>
    </source>
</evidence>
<comment type="caution">
    <text evidence="2">The sequence shown here is derived from an EMBL/GenBank/DDBJ whole genome shotgun (WGS) entry which is preliminary data.</text>
</comment>
<protein>
    <submittedName>
        <fullName evidence="2">Uncharacterized protein</fullName>
    </submittedName>
</protein>
<proteinExistence type="predicted"/>
<accession>A0A9D3X6D4</accession>
<organism evidence="2 3">
    <name type="scientific">Mauremys mutica</name>
    <name type="common">yellowpond turtle</name>
    <dbReference type="NCBI Taxonomy" id="74926"/>
    <lineage>
        <taxon>Eukaryota</taxon>
        <taxon>Metazoa</taxon>
        <taxon>Chordata</taxon>
        <taxon>Craniata</taxon>
        <taxon>Vertebrata</taxon>
        <taxon>Euteleostomi</taxon>
        <taxon>Archelosauria</taxon>
        <taxon>Testudinata</taxon>
        <taxon>Testudines</taxon>
        <taxon>Cryptodira</taxon>
        <taxon>Durocryptodira</taxon>
        <taxon>Testudinoidea</taxon>
        <taxon>Geoemydidae</taxon>
        <taxon>Geoemydinae</taxon>
        <taxon>Mauremys</taxon>
    </lineage>
</organism>
<feature type="region of interest" description="Disordered" evidence="1">
    <location>
        <begin position="73"/>
        <end position="92"/>
    </location>
</feature>
<evidence type="ECO:0000256" key="1">
    <source>
        <dbReference type="SAM" id="MobiDB-lite"/>
    </source>
</evidence>
<dbReference type="EMBL" id="JAHDVG010000479">
    <property type="protein sequence ID" value="KAH1174709.1"/>
    <property type="molecule type" value="Genomic_DNA"/>
</dbReference>
<dbReference type="AlphaFoldDB" id="A0A9D3X6D4"/>
<keyword evidence="3" id="KW-1185">Reference proteome</keyword>
<dbReference type="Proteomes" id="UP000827986">
    <property type="component" value="Unassembled WGS sequence"/>
</dbReference>
<gene>
    <name evidence="2" type="ORF">KIL84_008700</name>
</gene>
<feature type="compositionally biased region" description="Basic and acidic residues" evidence="1">
    <location>
        <begin position="76"/>
        <end position="85"/>
    </location>
</feature>
<reference evidence="2" key="1">
    <citation type="submission" date="2021-09" db="EMBL/GenBank/DDBJ databases">
        <title>The genome of Mauremys mutica provides insights into the evolution of semi-aquatic lifestyle.</title>
        <authorList>
            <person name="Gong S."/>
            <person name="Gao Y."/>
        </authorList>
    </citation>
    <scope>NUCLEOTIDE SEQUENCE</scope>
    <source>
        <strain evidence="2">MM-2020</strain>
        <tissue evidence="2">Muscle</tissue>
    </source>
</reference>
<feature type="compositionally biased region" description="Basic and acidic residues" evidence="1">
    <location>
        <begin position="14"/>
        <end position="29"/>
    </location>
</feature>
<feature type="region of interest" description="Disordered" evidence="1">
    <location>
        <begin position="1"/>
        <end position="29"/>
    </location>
</feature>
<evidence type="ECO:0000313" key="2">
    <source>
        <dbReference type="EMBL" id="KAH1174709.1"/>
    </source>
</evidence>
<name>A0A9D3X6D4_9SAUR</name>